<evidence type="ECO:0000256" key="4">
    <source>
        <dbReference type="ARBA" id="ARBA00022723"/>
    </source>
</evidence>
<sequence length="287" mass="32699">MLTAEEKTACNVRSNTVDYDRLPGLHYLGNYTRRLPVNLTRMMENAHDWEHLPHVHAASFSSIDLIESGPWGWRAKIGVPSGGHQLIDLIVDMDRQYWVSTVISGMGQGTEIHTQASRVNVNEIDIDVRFYLPETPANPAISAVALQYLQGQYGQLYDEDAGLMQGRQSALDDRQRWRQVDQTAQDAPLCVGPEDALDKTRIHSLEWRGHRYAVRFWKDQWIVHSAICPHLLGPLDEEEIAPDGTITCPWHGYRFDVESGKNMDGQCSAMKQPPRIELRDRQIFLVL</sequence>
<reference evidence="11" key="1">
    <citation type="journal article" date="2014" name="Int. J. Syst. Evol. Microbiol.">
        <title>Complete genome sequence of Corynebacterium casei LMG S-19264T (=DSM 44701T), isolated from a smear-ripened cheese.</title>
        <authorList>
            <consortium name="US DOE Joint Genome Institute (JGI-PGF)"/>
            <person name="Walter F."/>
            <person name="Albersmeier A."/>
            <person name="Kalinowski J."/>
            <person name="Ruckert C."/>
        </authorList>
    </citation>
    <scope>NUCLEOTIDE SEQUENCE</scope>
    <source>
        <strain evidence="11">KCTC 32513</strain>
    </source>
</reference>
<dbReference type="Gene3D" id="2.102.10.10">
    <property type="entry name" value="Rieske [2Fe-2S] iron-sulphur domain"/>
    <property type="match status" value="1"/>
</dbReference>
<proteinExistence type="predicted"/>
<dbReference type="AlphaFoldDB" id="A0A8J3CPF6"/>
<dbReference type="PANTHER" id="PTHR21266">
    <property type="entry name" value="IRON-SULFUR DOMAIN CONTAINING PROTEIN"/>
    <property type="match status" value="1"/>
</dbReference>
<dbReference type="Proteomes" id="UP000634004">
    <property type="component" value="Unassembled WGS sequence"/>
</dbReference>
<keyword evidence="9" id="KW-0472">Membrane</keyword>
<feature type="domain" description="Rieske" evidence="10">
    <location>
        <begin position="188"/>
        <end position="285"/>
    </location>
</feature>
<dbReference type="PANTHER" id="PTHR21266:SF32">
    <property type="entry name" value="CHOLESTEROL 7-DESATURASE NVD"/>
    <property type="match status" value="1"/>
</dbReference>
<dbReference type="EMBL" id="BMZH01000002">
    <property type="protein sequence ID" value="GHA85834.1"/>
    <property type="molecule type" value="Genomic_DNA"/>
</dbReference>
<dbReference type="CDD" id="cd03467">
    <property type="entry name" value="Rieske"/>
    <property type="match status" value="1"/>
</dbReference>
<comment type="caution">
    <text evidence="11">The sequence shown here is derived from an EMBL/GenBank/DDBJ whole genome shotgun (WGS) entry which is preliminary data.</text>
</comment>
<evidence type="ECO:0000256" key="9">
    <source>
        <dbReference type="ARBA" id="ARBA00023136"/>
    </source>
</evidence>
<dbReference type="InterPro" id="IPR017941">
    <property type="entry name" value="Rieske_2Fe-2S"/>
</dbReference>
<dbReference type="GO" id="GO:0016020">
    <property type="term" value="C:membrane"/>
    <property type="evidence" value="ECO:0007669"/>
    <property type="project" value="UniProtKB-SubCell"/>
</dbReference>
<evidence type="ECO:0000256" key="5">
    <source>
        <dbReference type="ARBA" id="ARBA00022989"/>
    </source>
</evidence>
<evidence type="ECO:0000256" key="3">
    <source>
        <dbReference type="ARBA" id="ARBA00022714"/>
    </source>
</evidence>
<evidence type="ECO:0000256" key="2">
    <source>
        <dbReference type="ARBA" id="ARBA00022692"/>
    </source>
</evidence>
<dbReference type="PROSITE" id="PS51296">
    <property type="entry name" value="RIESKE"/>
    <property type="match status" value="1"/>
</dbReference>
<evidence type="ECO:0000259" key="10">
    <source>
        <dbReference type="PROSITE" id="PS51296"/>
    </source>
</evidence>
<evidence type="ECO:0000256" key="8">
    <source>
        <dbReference type="ARBA" id="ARBA00023014"/>
    </source>
</evidence>
<keyword evidence="3" id="KW-0001">2Fe-2S</keyword>
<keyword evidence="8" id="KW-0411">Iron-sulfur</keyword>
<evidence type="ECO:0000256" key="6">
    <source>
        <dbReference type="ARBA" id="ARBA00023002"/>
    </source>
</evidence>
<dbReference type="InterPro" id="IPR050584">
    <property type="entry name" value="Cholesterol_7-desaturase"/>
</dbReference>
<dbReference type="GO" id="GO:0051537">
    <property type="term" value="F:2 iron, 2 sulfur cluster binding"/>
    <property type="evidence" value="ECO:0007669"/>
    <property type="project" value="UniProtKB-KW"/>
</dbReference>
<evidence type="ECO:0000256" key="7">
    <source>
        <dbReference type="ARBA" id="ARBA00023004"/>
    </source>
</evidence>
<keyword evidence="6" id="KW-0560">Oxidoreductase</keyword>
<protein>
    <recommendedName>
        <fullName evidence="10">Rieske domain-containing protein</fullName>
    </recommendedName>
</protein>
<dbReference type="Pfam" id="PF00355">
    <property type="entry name" value="Rieske"/>
    <property type="match status" value="1"/>
</dbReference>
<name>A0A8J3CPF6_9PROT</name>
<organism evidence="11 12">
    <name type="scientific">Algimonas arctica</name>
    <dbReference type="NCBI Taxonomy" id="1479486"/>
    <lineage>
        <taxon>Bacteria</taxon>
        <taxon>Pseudomonadati</taxon>
        <taxon>Pseudomonadota</taxon>
        <taxon>Alphaproteobacteria</taxon>
        <taxon>Maricaulales</taxon>
        <taxon>Robiginitomaculaceae</taxon>
        <taxon>Algimonas</taxon>
    </lineage>
</organism>
<accession>A0A8J3CPF6</accession>
<evidence type="ECO:0000256" key="1">
    <source>
        <dbReference type="ARBA" id="ARBA00004370"/>
    </source>
</evidence>
<dbReference type="GO" id="GO:0046872">
    <property type="term" value="F:metal ion binding"/>
    <property type="evidence" value="ECO:0007669"/>
    <property type="project" value="UniProtKB-KW"/>
</dbReference>
<keyword evidence="5" id="KW-1133">Transmembrane helix</keyword>
<reference evidence="11" key="2">
    <citation type="submission" date="2020-09" db="EMBL/GenBank/DDBJ databases">
        <authorList>
            <person name="Sun Q."/>
            <person name="Kim S."/>
        </authorList>
    </citation>
    <scope>NUCLEOTIDE SEQUENCE</scope>
    <source>
        <strain evidence="11">KCTC 32513</strain>
    </source>
</reference>
<gene>
    <name evidence="11" type="ORF">GCM10009069_06310</name>
</gene>
<dbReference type="RefSeq" id="WP_189495326.1">
    <property type="nucleotide sequence ID" value="NZ_BMZH01000002.1"/>
</dbReference>
<keyword evidence="12" id="KW-1185">Reference proteome</keyword>
<comment type="subcellular location">
    <subcellularLocation>
        <location evidence="1">Membrane</location>
    </subcellularLocation>
</comment>
<keyword evidence="4" id="KW-0479">Metal-binding</keyword>
<dbReference type="GO" id="GO:0016491">
    <property type="term" value="F:oxidoreductase activity"/>
    <property type="evidence" value="ECO:0007669"/>
    <property type="project" value="UniProtKB-KW"/>
</dbReference>
<dbReference type="SUPFAM" id="SSF55961">
    <property type="entry name" value="Bet v1-like"/>
    <property type="match status" value="1"/>
</dbReference>
<evidence type="ECO:0000313" key="11">
    <source>
        <dbReference type="EMBL" id="GHA85834.1"/>
    </source>
</evidence>
<evidence type="ECO:0000313" key="12">
    <source>
        <dbReference type="Proteomes" id="UP000634004"/>
    </source>
</evidence>
<keyword evidence="2" id="KW-0812">Transmembrane</keyword>
<dbReference type="SUPFAM" id="SSF50022">
    <property type="entry name" value="ISP domain"/>
    <property type="match status" value="1"/>
</dbReference>
<keyword evidence="7" id="KW-0408">Iron</keyword>
<dbReference type="InterPro" id="IPR036922">
    <property type="entry name" value="Rieske_2Fe-2S_sf"/>
</dbReference>
<dbReference type="GO" id="GO:0005737">
    <property type="term" value="C:cytoplasm"/>
    <property type="evidence" value="ECO:0007669"/>
    <property type="project" value="TreeGrafter"/>
</dbReference>